<dbReference type="PANTHER" id="PTHR12598">
    <property type="entry name" value="COPPER HOMEOSTASIS PROTEIN CUTC"/>
    <property type="match status" value="1"/>
</dbReference>
<comment type="similarity">
    <text evidence="1">Belongs to the CutC family.</text>
</comment>
<keyword evidence="3" id="KW-0812">Transmembrane</keyword>
<keyword evidence="3" id="KW-0472">Membrane</keyword>
<dbReference type="InterPro" id="IPR036822">
    <property type="entry name" value="CutC-like_dom_sf"/>
</dbReference>
<organism evidence="4">
    <name type="scientific">Psilocybe cubensis</name>
    <name type="common">Psychedelic mushroom</name>
    <name type="synonym">Stropharia cubensis</name>
    <dbReference type="NCBI Taxonomy" id="181762"/>
    <lineage>
        <taxon>Eukaryota</taxon>
        <taxon>Fungi</taxon>
        <taxon>Dikarya</taxon>
        <taxon>Basidiomycota</taxon>
        <taxon>Agaricomycotina</taxon>
        <taxon>Agaricomycetes</taxon>
        <taxon>Agaricomycetidae</taxon>
        <taxon>Agaricales</taxon>
        <taxon>Agaricineae</taxon>
        <taxon>Strophariaceae</taxon>
        <taxon>Psilocybe</taxon>
    </lineage>
</organism>
<accession>A0A8H8CP89</accession>
<keyword evidence="3" id="KW-1133">Transmembrane helix</keyword>
<evidence type="ECO:0000256" key="3">
    <source>
        <dbReference type="SAM" id="Phobius"/>
    </source>
</evidence>
<evidence type="ECO:0000256" key="1">
    <source>
        <dbReference type="ARBA" id="ARBA00007768"/>
    </source>
</evidence>
<dbReference type="OrthoDB" id="7392499at2759"/>
<dbReference type="PANTHER" id="PTHR12598:SF0">
    <property type="entry name" value="COPPER HOMEOSTASIS PROTEIN CUTC HOMOLOG"/>
    <property type="match status" value="1"/>
</dbReference>
<evidence type="ECO:0000256" key="2">
    <source>
        <dbReference type="ARBA" id="ARBA00019014"/>
    </source>
</evidence>
<name>A0A8H8CP89_PSICU</name>
<sequence length="335" mass="37485">MSATPYIEFSVNTPEFARAVVEAGANGIEIVGTEGITTTFHNFALIMKATENGLTARGGDRTSFEVTMVIRPRTGDLVYNSDELKEIREDIKYFKKNPLVTGFKVGAMTVDGDLNFDAMLHLQKISSPKKCLWIFSIIFYPLTCLPMSVCFAGYAFEYINQQKLSSVLYKLQLIEGIAWIGSREIVNIEDIQSSEPNHALFLVKKAVSLNEGFTPLKFAWEVATQSVGDAFFKHPYYFFLMFYFGRSELDEAHLTSLSRRLLLTGCSSLETFGGRSATIGVITNVIMAVQDAWSHYVKSKRSMSGPSIQLDLLLSKYESKANVRISDIVELYALD</sequence>
<comment type="caution">
    <text evidence="4">The sequence shown here is derived from an EMBL/GenBank/DDBJ whole genome shotgun (WGS) entry which is preliminary data.</text>
</comment>
<feature type="transmembrane region" description="Helical" evidence="3">
    <location>
        <begin position="132"/>
        <end position="156"/>
    </location>
</feature>
<reference evidence="4" key="1">
    <citation type="submission" date="2021-02" db="EMBL/GenBank/DDBJ databases">
        <title>Psilocybe cubensis genome.</title>
        <authorList>
            <person name="Mckernan K.J."/>
            <person name="Crawford S."/>
            <person name="Trippe A."/>
            <person name="Kane L.T."/>
            <person name="Mclaughlin S."/>
        </authorList>
    </citation>
    <scope>NUCLEOTIDE SEQUENCE [LARGE SCALE GENOMIC DNA]</scope>
    <source>
        <strain evidence="4">MGC-MH-2018</strain>
    </source>
</reference>
<proteinExistence type="inferred from homology"/>
<evidence type="ECO:0000313" key="4">
    <source>
        <dbReference type="EMBL" id="KAG5173717.1"/>
    </source>
</evidence>
<dbReference type="Pfam" id="PF03932">
    <property type="entry name" value="CutC"/>
    <property type="match status" value="1"/>
</dbReference>
<dbReference type="InterPro" id="IPR005627">
    <property type="entry name" value="CutC-like"/>
</dbReference>
<dbReference type="Gene3D" id="3.20.20.380">
    <property type="entry name" value="Copper homeostasis (CutC) domain"/>
    <property type="match status" value="1"/>
</dbReference>
<gene>
    <name evidence="4" type="ORF">JR316_000374</name>
</gene>
<dbReference type="GO" id="GO:0005507">
    <property type="term" value="F:copper ion binding"/>
    <property type="evidence" value="ECO:0007669"/>
    <property type="project" value="TreeGrafter"/>
</dbReference>
<dbReference type="AlphaFoldDB" id="A0A8H8CP89"/>
<dbReference type="EMBL" id="JAFIQS010000001">
    <property type="protein sequence ID" value="KAG5173717.1"/>
    <property type="molecule type" value="Genomic_DNA"/>
</dbReference>
<protein>
    <recommendedName>
        <fullName evidence="2">Copper homeostasis protein cutC homolog</fullName>
    </recommendedName>
</protein>
<dbReference type="SUPFAM" id="SSF110395">
    <property type="entry name" value="CutC-like"/>
    <property type="match status" value="1"/>
</dbReference>